<organism evidence="2 3">
    <name type="scientific">Sphingobacterium humi</name>
    <dbReference type="NCBI Taxonomy" id="1796905"/>
    <lineage>
        <taxon>Bacteria</taxon>
        <taxon>Pseudomonadati</taxon>
        <taxon>Bacteroidota</taxon>
        <taxon>Sphingobacteriia</taxon>
        <taxon>Sphingobacteriales</taxon>
        <taxon>Sphingobacteriaceae</taxon>
        <taxon>Sphingobacterium</taxon>
    </lineage>
</organism>
<evidence type="ECO:0000259" key="1">
    <source>
        <dbReference type="PROSITE" id="PS50914"/>
    </source>
</evidence>
<dbReference type="PROSITE" id="PS51257">
    <property type="entry name" value="PROKAR_LIPOPROTEIN"/>
    <property type="match status" value="1"/>
</dbReference>
<sequence>MNLKRIFSVLVVSIALLSGTIACKSKISDADLKAKVETAIQSNPNVQVEVKDGVVTLNGTVGSDDEKAQVESSAKAADTKGVKSVVNNLVVNSISTEPIQVNTNDADLSAKVLEFTKDFPSVKTAVVDGVITVTGELEQARVQALKMGLDALNPKKVDMSGLIVK</sequence>
<dbReference type="OrthoDB" id="1097785at2"/>
<dbReference type="PROSITE" id="PS50914">
    <property type="entry name" value="BON"/>
    <property type="match status" value="1"/>
</dbReference>
<dbReference type="RefSeq" id="WP_160367728.1">
    <property type="nucleotide sequence ID" value="NZ_WSQA01000002.1"/>
</dbReference>
<dbReference type="EMBL" id="WSQA01000002">
    <property type="protein sequence ID" value="MVZ61082.1"/>
    <property type="molecule type" value="Genomic_DNA"/>
</dbReference>
<reference evidence="2 3" key="1">
    <citation type="submission" date="2019-12" db="EMBL/GenBank/DDBJ databases">
        <authorList>
            <person name="Dong K."/>
        </authorList>
    </citation>
    <scope>NUCLEOTIDE SEQUENCE [LARGE SCALE GENOMIC DNA]</scope>
    <source>
        <strain evidence="2 3">JCM 31225</strain>
    </source>
</reference>
<keyword evidence="3" id="KW-1185">Reference proteome</keyword>
<name>A0A6N8KZV3_9SPHI</name>
<dbReference type="AlphaFoldDB" id="A0A6N8KZV3"/>
<protein>
    <submittedName>
        <fullName evidence="2">BON domain-containing protein</fullName>
    </submittedName>
</protein>
<evidence type="ECO:0000313" key="3">
    <source>
        <dbReference type="Proteomes" id="UP000435036"/>
    </source>
</evidence>
<dbReference type="Proteomes" id="UP000435036">
    <property type="component" value="Unassembled WGS sequence"/>
</dbReference>
<gene>
    <name evidence="2" type="ORF">GQF63_03500</name>
</gene>
<dbReference type="InterPro" id="IPR007055">
    <property type="entry name" value="BON_dom"/>
</dbReference>
<dbReference type="Pfam" id="PF04972">
    <property type="entry name" value="BON"/>
    <property type="match status" value="1"/>
</dbReference>
<comment type="caution">
    <text evidence="2">The sequence shown here is derived from an EMBL/GenBank/DDBJ whole genome shotgun (WGS) entry which is preliminary data.</text>
</comment>
<accession>A0A6N8KZV3</accession>
<evidence type="ECO:0000313" key="2">
    <source>
        <dbReference type="EMBL" id="MVZ61082.1"/>
    </source>
</evidence>
<dbReference type="Gene3D" id="3.30.1340.30">
    <property type="match status" value="1"/>
</dbReference>
<feature type="domain" description="BON" evidence="1">
    <location>
        <begin position="23"/>
        <end position="93"/>
    </location>
</feature>
<proteinExistence type="predicted"/>